<name>A0A426Z4J8_ENSVE</name>
<accession>A0A426Z4J8</accession>
<feature type="region of interest" description="Disordered" evidence="1">
    <location>
        <begin position="1"/>
        <end position="33"/>
    </location>
</feature>
<comment type="caution">
    <text evidence="2">The sequence shown here is derived from an EMBL/GenBank/DDBJ whole genome shotgun (WGS) entry which is preliminary data.</text>
</comment>
<organism evidence="2 3">
    <name type="scientific">Ensete ventricosum</name>
    <name type="common">Abyssinian banana</name>
    <name type="synonym">Musa ensete</name>
    <dbReference type="NCBI Taxonomy" id="4639"/>
    <lineage>
        <taxon>Eukaryota</taxon>
        <taxon>Viridiplantae</taxon>
        <taxon>Streptophyta</taxon>
        <taxon>Embryophyta</taxon>
        <taxon>Tracheophyta</taxon>
        <taxon>Spermatophyta</taxon>
        <taxon>Magnoliopsida</taxon>
        <taxon>Liliopsida</taxon>
        <taxon>Zingiberales</taxon>
        <taxon>Musaceae</taxon>
        <taxon>Ensete</taxon>
    </lineage>
</organism>
<evidence type="ECO:0000256" key="1">
    <source>
        <dbReference type="SAM" id="MobiDB-lite"/>
    </source>
</evidence>
<sequence>MSYRRRGKANPGPNLRIRRSSRKAAMREEEEKKENESLVPFFFCCWLEEGKEVVVLGYLTNRVFRRGAEERVANSLRHRGIKGDGNGGCQILA</sequence>
<proteinExistence type="predicted"/>
<evidence type="ECO:0000313" key="2">
    <source>
        <dbReference type="EMBL" id="RRT58891.1"/>
    </source>
</evidence>
<protein>
    <submittedName>
        <fullName evidence="2">Uncharacterized protein</fullName>
    </submittedName>
</protein>
<reference evidence="2 3" key="1">
    <citation type="journal article" date="2014" name="Agronomy (Basel)">
        <title>A Draft Genome Sequence for Ensete ventricosum, the Drought-Tolerant Tree Against Hunger.</title>
        <authorList>
            <person name="Harrison J."/>
            <person name="Moore K.A."/>
            <person name="Paszkiewicz K."/>
            <person name="Jones T."/>
            <person name="Grant M."/>
            <person name="Ambacheew D."/>
            <person name="Muzemil S."/>
            <person name="Studholme D.J."/>
        </authorList>
    </citation>
    <scope>NUCLEOTIDE SEQUENCE [LARGE SCALE GENOMIC DNA]</scope>
</reference>
<dbReference type="AlphaFoldDB" id="A0A426Z4J8"/>
<gene>
    <name evidence="2" type="ORF">B296_00046255</name>
</gene>
<dbReference type="Proteomes" id="UP000287651">
    <property type="component" value="Unassembled WGS sequence"/>
</dbReference>
<dbReference type="EMBL" id="AMZH03008466">
    <property type="protein sequence ID" value="RRT58891.1"/>
    <property type="molecule type" value="Genomic_DNA"/>
</dbReference>
<evidence type="ECO:0000313" key="3">
    <source>
        <dbReference type="Proteomes" id="UP000287651"/>
    </source>
</evidence>